<feature type="domain" description="Glycosyl hydrolase family 59 catalytic" evidence="1">
    <location>
        <begin position="17"/>
        <end position="77"/>
    </location>
</feature>
<comment type="caution">
    <text evidence="2">The sequence shown here is derived from an EMBL/GenBank/DDBJ whole genome shotgun (WGS) entry which is preliminary data.</text>
</comment>
<dbReference type="Pfam" id="PF02057">
    <property type="entry name" value="Glyco_hydro_59"/>
    <property type="match status" value="1"/>
</dbReference>
<dbReference type="GO" id="GO:0016020">
    <property type="term" value="C:membrane"/>
    <property type="evidence" value="ECO:0007669"/>
    <property type="project" value="GOC"/>
</dbReference>
<dbReference type="Gene3D" id="3.20.20.70">
    <property type="entry name" value="Aldolase class I"/>
    <property type="match status" value="1"/>
</dbReference>
<dbReference type="PANTHER" id="PTHR15172:SF1">
    <property type="entry name" value="GALACTOCEREBROSIDASE"/>
    <property type="match status" value="1"/>
</dbReference>
<protein>
    <submittedName>
        <fullName evidence="2">Putative Galactosylceramidase (Precursor)</fullName>
    </submittedName>
</protein>
<dbReference type="GO" id="GO:0006683">
    <property type="term" value="P:galactosylceramide catabolic process"/>
    <property type="evidence" value="ECO:0007669"/>
    <property type="project" value="InterPro"/>
</dbReference>
<gene>
    <name evidence="2" type="ORF">STVIR_6220</name>
</gene>
<dbReference type="AlphaFoldDB" id="L8P9H5"/>
<name>L8P9H5_STRVR</name>
<dbReference type="PATRIC" id="fig|1160705.3.peg.6146"/>
<organism evidence="2 3">
    <name type="scientific">Streptomyces viridochromogenes Tue57</name>
    <dbReference type="NCBI Taxonomy" id="1160705"/>
    <lineage>
        <taxon>Bacteria</taxon>
        <taxon>Bacillati</taxon>
        <taxon>Actinomycetota</taxon>
        <taxon>Actinomycetes</taxon>
        <taxon>Kitasatosporales</taxon>
        <taxon>Streptomycetaceae</taxon>
        <taxon>Streptomyces</taxon>
    </lineage>
</organism>
<dbReference type="InterPro" id="IPR013785">
    <property type="entry name" value="Aldolase_TIM"/>
</dbReference>
<dbReference type="Proteomes" id="UP000011205">
    <property type="component" value="Unassembled WGS sequence"/>
</dbReference>
<dbReference type="InterPro" id="IPR049161">
    <property type="entry name" value="GH59_cat"/>
</dbReference>
<dbReference type="EMBL" id="AMLP01000194">
    <property type="protein sequence ID" value="ELS52779.1"/>
    <property type="molecule type" value="Genomic_DNA"/>
</dbReference>
<evidence type="ECO:0000313" key="2">
    <source>
        <dbReference type="EMBL" id="ELS52779.1"/>
    </source>
</evidence>
<proteinExistence type="predicted"/>
<dbReference type="PANTHER" id="PTHR15172">
    <property type="entry name" value="GALACTOCEREBROSIDASE"/>
    <property type="match status" value="1"/>
</dbReference>
<dbReference type="InterPro" id="IPR001286">
    <property type="entry name" value="Glyco_hydro_59"/>
</dbReference>
<dbReference type="GO" id="GO:0004336">
    <property type="term" value="F:galactosylceramidase activity"/>
    <property type="evidence" value="ECO:0007669"/>
    <property type="project" value="InterPro"/>
</dbReference>
<reference evidence="2 3" key="1">
    <citation type="journal article" date="2013" name="Genome Announc.">
        <title>Draft Genome Sequence of Streptomyces viridochromogenes Strain Tu57, Producer of Avilamycin.</title>
        <authorList>
            <person name="Gruning B.A."/>
            <person name="Erxleben A."/>
            <person name="Hahnlein A."/>
            <person name="Gunther S."/>
        </authorList>
    </citation>
    <scope>NUCLEOTIDE SEQUENCE [LARGE SCALE GENOMIC DNA]</scope>
    <source>
        <strain evidence="2 3">Tue57</strain>
    </source>
</reference>
<evidence type="ECO:0000313" key="3">
    <source>
        <dbReference type="Proteomes" id="UP000011205"/>
    </source>
</evidence>
<sequence length="78" mass="8277">MNGSARDAATGPGGTQLDYLLKPGYGANPQILKVEIGGDTNSTDGAEAGHQHTRGTINCNAGYEWWLMEQDKARNPTS</sequence>
<accession>L8P9H5</accession>
<evidence type="ECO:0000259" key="1">
    <source>
        <dbReference type="Pfam" id="PF02057"/>
    </source>
</evidence>
<dbReference type="GO" id="GO:0005764">
    <property type="term" value="C:lysosome"/>
    <property type="evidence" value="ECO:0007669"/>
    <property type="project" value="TreeGrafter"/>
</dbReference>